<evidence type="ECO:0000313" key="3">
    <source>
        <dbReference type="Proteomes" id="UP000321570"/>
    </source>
</evidence>
<dbReference type="AlphaFoldDB" id="A0A564YU02"/>
<dbReference type="InterPro" id="IPR036397">
    <property type="entry name" value="RNaseH_sf"/>
</dbReference>
<gene>
    <name evidence="2" type="ORF">WMSIL1_LOCUS9491</name>
</gene>
<dbReference type="Proteomes" id="UP000321570">
    <property type="component" value="Unassembled WGS sequence"/>
</dbReference>
<name>A0A564YU02_HYMDI</name>
<keyword evidence="3" id="KW-1185">Reference proteome</keyword>
<evidence type="ECO:0000259" key="1">
    <source>
        <dbReference type="PROSITE" id="PS50994"/>
    </source>
</evidence>
<accession>A0A564YU02</accession>
<sequence>MPETTVLDNGTQFSLAKFHDFCRSHNIIHVYFPLYHSQSNGQAERFESDTSKVMRVLYEVKVDGQSWVRHCNYLRPRYATKWVFWIPSLTFFDLPLLGNHGTPEIQPSSQQNLRFEISRIPSKDSR</sequence>
<organism evidence="2 3">
    <name type="scientific">Hymenolepis diminuta</name>
    <name type="common">Rat tapeworm</name>
    <dbReference type="NCBI Taxonomy" id="6216"/>
    <lineage>
        <taxon>Eukaryota</taxon>
        <taxon>Metazoa</taxon>
        <taxon>Spiralia</taxon>
        <taxon>Lophotrochozoa</taxon>
        <taxon>Platyhelminthes</taxon>
        <taxon>Cestoda</taxon>
        <taxon>Eucestoda</taxon>
        <taxon>Cyclophyllidea</taxon>
        <taxon>Hymenolepididae</taxon>
        <taxon>Hymenolepis</taxon>
    </lineage>
</organism>
<reference evidence="2 3" key="1">
    <citation type="submission" date="2019-07" db="EMBL/GenBank/DDBJ databases">
        <authorList>
            <person name="Jastrzebski P J."/>
            <person name="Paukszto L."/>
            <person name="Jastrzebski P J."/>
        </authorList>
    </citation>
    <scope>NUCLEOTIDE SEQUENCE [LARGE SCALE GENOMIC DNA]</scope>
    <source>
        <strain evidence="2 3">WMS-il1</strain>
    </source>
</reference>
<dbReference type="SUPFAM" id="SSF53098">
    <property type="entry name" value="Ribonuclease H-like"/>
    <property type="match status" value="1"/>
</dbReference>
<dbReference type="InterPro" id="IPR012337">
    <property type="entry name" value="RNaseH-like_sf"/>
</dbReference>
<feature type="domain" description="Integrase catalytic" evidence="1">
    <location>
        <begin position="1"/>
        <end position="115"/>
    </location>
</feature>
<proteinExistence type="predicted"/>
<dbReference type="GO" id="GO:0015074">
    <property type="term" value="P:DNA integration"/>
    <property type="evidence" value="ECO:0007669"/>
    <property type="project" value="InterPro"/>
</dbReference>
<dbReference type="GO" id="GO:0003676">
    <property type="term" value="F:nucleic acid binding"/>
    <property type="evidence" value="ECO:0007669"/>
    <property type="project" value="InterPro"/>
</dbReference>
<dbReference type="Gene3D" id="3.30.420.10">
    <property type="entry name" value="Ribonuclease H-like superfamily/Ribonuclease H"/>
    <property type="match status" value="1"/>
</dbReference>
<dbReference type="EMBL" id="CABIJS010000377">
    <property type="protein sequence ID" value="VUZ50479.1"/>
    <property type="molecule type" value="Genomic_DNA"/>
</dbReference>
<protein>
    <recommendedName>
        <fullName evidence="1">Integrase catalytic domain-containing protein</fullName>
    </recommendedName>
</protein>
<evidence type="ECO:0000313" key="2">
    <source>
        <dbReference type="EMBL" id="VUZ50479.1"/>
    </source>
</evidence>
<dbReference type="PROSITE" id="PS50994">
    <property type="entry name" value="INTEGRASE"/>
    <property type="match status" value="1"/>
</dbReference>
<dbReference type="InterPro" id="IPR001584">
    <property type="entry name" value="Integrase_cat-core"/>
</dbReference>